<keyword evidence="3 6" id="KW-0862">Zinc</keyword>
<feature type="compositionally biased region" description="Pro residues" evidence="7">
    <location>
        <begin position="516"/>
        <end position="567"/>
    </location>
</feature>
<keyword evidence="6" id="KW-0508">mRNA splicing</keyword>
<evidence type="ECO:0000313" key="9">
    <source>
        <dbReference type="EMBL" id="KAJ8907373.1"/>
    </source>
</evidence>
<keyword evidence="4 5" id="KW-0694">RNA-binding</keyword>
<keyword evidence="2 6" id="KW-0863">Zinc-finger</keyword>
<name>A0AAV8V1T0_9RHOD</name>
<keyword evidence="6" id="KW-0747">Spliceosome</keyword>
<evidence type="ECO:0000259" key="8">
    <source>
        <dbReference type="SMART" id="SM00322"/>
    </source>
</evidence>
<feature type="compositionally biased region" description="Gly residues" evidence="7">
    <location>
        <begin position="10"/>
        <end position="27"/>
    </location>
</feature>
<dbReference type="PROSITE" id="PS50084">
    <property type="entry name" value="KH_TYPE_1"/>
    <property type="match status" value="1"/>
</dbReference>
<dbReference type="InterPro" id="IPR047086">
    <property type="entry name" value="SF1-HH_sf"/>
</dbReference>
<dbReference type="GO" id="GO:0005681">
    <property type="term" value="C:spliceosomal complex"/>
    <property type="evidence" value="ECO:0007669"/>
    <property type="project" value="UniProtKB-KW"/>
</dbReference>
<dbReference type="Gene3D" id="6.10.140.1790">
    <property type="match status" value="1"/>
</dbReference>
<dbReference type="Pfam" id="PF16275">
    <property type="entry name" value="SF1-HH"/>
    <property type="match status" value="1"/>
</dbReference>
<feature type="region of interest" description="Disordered" evidence="7">
    <location>
        <begin position="66"/>
        <end position="121"/>
    </location>
</feature>
<feature type="region of interest" description="Disordered" evidence="7">
    <location>
        <begin position="335"/>
        <end position="461"/>
    </location>
</feature>
<feature type="region of interest" description="Disordered" evidence="7">
    <location>
        <begin position="1"/>
        <end position="27"/>
    </location>
</feature>
<evidence type="ECO:0000256" key="5">
    <source>
        <dbReference type="PROSITE-ProRule" id="PRU00117"/>
    </source>
</evidence>
<feature type="compositionally biased region" description="Basic and acidic residues" evidence="7">
    <location>
        <begin position="355"/>
        <end position="366"/>
    </location>
</feature>
<evidence type="ECO:0000256" key="2">
    <source>
        <dbReference type="ARBA" id="ARBA00022771"/>
    </source>
</evidence>
<keyword evidence="6" id="KW-0539">Nucleus</keyword>
<dbReference type="InterPro" id="IPR004087">
    <property type="entry name" value="KH_dom"/>
</dbReference>
<feature type="region of interest" description="Disordered" evidence="7">
    <location>
        <begin position="248"/>
        <end position="267"/>
    </location>
</feature>
<evidence type="ECO:0000313" key="10">
    <source>
        <dbReference type="Proteomes" id="UP001157974"/>
    </source>
</evidence>
<evidence type="ECO:0000256" key="3">
    <source>
        <dbReference type="ARBA" id="ARBA00022833"/>
    </source>
</evidence>
<evidence type="ECO:0000256" key="6">
    <source>
        <dbReference type="RuleBase" id="RU367126"/>
    </source>
</evidence>
<proteinExistence type="inferred from homology"/>
<dbReference type="SUPFAM" id="SSF54791">
    <property type="entry name" value="Eukaryotic type KH-domain (KH-domain type I)"/>
    <property type="match status" value="1"/>
</dbReference>
<dbReference type="GO" id="GO:0048024">
    <property type="term" value="P:regulation of mRNA splicing, via spliceosome"/>
    <property type="evidence" value="ECO:0007669"/>
    <property type="project" value="TreeGrafter"/>
</dbReference>
<dbReference type="SMART" id="SM00322">
    <property type="entry name" value="KH"/>
    <property type="match status" value="1"/>
</dbReference>
<feature type="compositionally biased region" description="Pro residues" evidence="7">
    <location>
        <begin position="390"/>
        <end position="401"/>
    </location>
</feature>
<comment type="function">
    <text evidence="6">Necessary for the splicing of pre-mRNA. Has a role in the recognition of the branch site (5'-UACUAAC-3'), the pyrimidine tract and the 3'-splice site at the 3'-end of introns.</text>
</comment>
<comment type="caution">
    <text evidence="9">The sequence shown here is derived from an EMBL/GenBank/DDBJ whole genome shotgun (WGS) entry which is preliminary data.</text>
</comment>
<evidence type="ECO:0000256" key="4">
    <source>
        <dbReference type="ARBA" id="ARBA00022884"/>
    </source>
</evidence>
<accession>A0AAV8V1T0</accession>
<dbReference type="Proteomes" id="UP001157974">
    <property type="component" value="Unassembled WGS sequence"/>
</dbReference>
<sequence length="567" mass="60592">MVGTIPHNYGGAGDRGGGGGGGSGGGGGMLYGSDVSSGTAAALSALGQPGGAGGIAGYDPGSVPIAGNVGVEMKTEEAPKRRRKSRWSSNQPGESDNAAEEAAGKKRKSRFSAEDQTSAEELQLRQRLEELTRIINENKIPVDDLCRSPSPEPIYDARGKRINMRKDRARAKLEAERHALCDRLKELDPNFRPPSGMLPQKYSDKLYLPVKEFPNTNFIGLILGPRGNTHKKLERDYEVRVAIRGKGSVKDGRARGPPAPDDNDDLHVVVSGEGPKAREKIKECIVKIKDLIKPLDDDDNEHKQAQLRELAALNGTLRDRHLLEEERRRFDQGGLKCRICGDGSHPTNDCPMKNSEQKKDGEKGGDLDDEYLSFVAEIGGGNSAASNPNPGAPRPAAPNPGTPKEGVNGPPAADNERRDYGENRGDDRRRGPPHRDSGGHQHGGYGRMGRRGNNQNYNMGYDMQQGYGQQAQGYGDANGWQAYMQQNPYGYGYGMDPNQWGAYGAYGGGYQMGYAPAPPTDGAPPPPPPPPPTGEQPPPPPPPPADGGPPPPADGGPPPPPPPPPPN</sequence>
<keyword evidence="1 6" id="KW-0479">Metal-binding</keyword>
<dbReference type="Pfam" id="PF22675">
    <property type="entry name" value="KH-I_KHDC4-BBP"/>
    <property type="match status" value="1"/>
</dbReference>
<dbReference type="GO" id="GO:0045131">
    <property type="term" value="F:pre-mRNA branch point binding"/>
    <property type="evidence" value="ECO:0007669"/>
    <property type="project" value="UniProtKB-UniRule"/>
</dbReference>
<dbReference type="GO" id="GO:0000398">
    <property type="term" value="P:mRNA splicing, via spliceosome"/>
    <property type="evidence" value="ECO:0007669"/>
    <property type="project" value="UniProtKB-UniRule"/>
</dbReference>
<dbReference type="InterPro" id="IPR055256">
    <property type="entry name" value="KH_1_KHDC4/BBP-like"/>
</dbReference>
<comment type="subcellular location">
    <subcellularLocation>
        <location evidence="6">Nucleus</location>
    </subcellularLocation>
</comment>
<keyword evidence="10" id="KW-1185">Reference proteome</keyword>
<feature type="compositionally biased region" description="Basic and acidic residues" evidence="7">
    <location>
        <begin position="414"/>
        <end position="439"/>
    </location>
</feature>
<evidence type="ECO:0000256" key="1">
    <source>
        <dbReference type="ARBA" id="ARBA00022723"/>
    </source>
</evidence>
<protein>
    <recommendedName>
        <fullName evidence="6">Branchpoint-bridging protein</fullName>
    </recommendedName>
</protein>
<comment type="similarity">
    <text evidence="6">Belongs to the BBP/SF1 family.</text>
</comment>
<dbReference type="InterPro" id="IPR045071">
    <property type="entry name" value="BBP-like"/>
</dbReference>
<dbReference type="AlphaFoldDB" id="A0AAV8V1T0"/>
<evidence type="ECO:0000256" key="7">
    <source>
        <dbReference type="SAM" id="MobiDB-lite"/>
    </source>
</evidence>
<dbReference type="Gene3D" id="3.30.1370.10">
    <property type="entry name" value="K Homology domain, type 1"/>
    <property type="match status" value="1"/>
</dbReference>
<feature type="domain" description="K Homology" evidence="8">
    <location>
        <begin position="200"/>
        <end position="293"/>
    </location>
</feature>
<dbReference type="GO" id="GO:0003729">
    <property type="term" value="F:mRNA binding"/>
    <property type="evidence" value="ECO:0007669"/>
    <property type="project" value="TreeGrafter"/>
</dbReference>
<organism evidence="9 10">
    <name type="scientific">Rhodosorus marinus</name>
    <dbReference type="NCBI Taxonomy" id="101924"/>
    <lineage>
        <taxon>Eukaryota</taxon>
        <taxon>Rhodophyta</taxon>
        <taxon>Stylonematophyceae</taxon>
        <taxon>Stylonematales</taxon>
        <taxon>Stylonemataceae</taxon>
        <taxon>Rhodosorus</taxon>
    </lineage>
</organism>
<dbReference type="EMBL" id="JAMWBK010000002">
    <property type="protein sequence ID" value="KAJ8907373.1"/>
    <property type="molecule type" value="Genomic_DNA"/>
</dbReference>
<feature type="compositionally biased region" description="Low complexity" evidence="7">
    <location>
        <begin position="451"/>
        <end position="461"/>
    </location>
</feature>
<dbReference type="PANTHER" id="PTHR11208">
    <property type="entry name" value="RNA-BINDING PROTEIN RELATED"/>
    <property type="match status" value="1"/>
</dbReference>
<feature type="region of interest" description="Disordered" evidence="7">
    <location>
        <begin position="509"/>
        <end position="567"/>
    </location>
</feature>
<keyword evidence="6" id="KW-0507">mRNA processing</keyword>
<dbReference type="GO" id="GO:0008270">
    <property type="term" value="F:zinc ion binding"/>
    <property type="evidence" value="ECO:0007669"/>
    <property type="project" value="UniProtKB-UniRule"/>
</dbReference>
<gene>
    <name evidence="9" type="ORF">NDN08_007486</name>
</gene>
<dbReference type="InterPro" id="IPR032570">
    <property type="entry name" value="SF1-HH"/>
</dbReference>
<reference evidence="9 10" key="1">
    <citation type="journal article" date="2023" name="Nat. Commun.">
        <title>Origin of minicircular mitochondrial genomes in red algae.</title>
        <authorList>
            <person name="Lee Y."/>
            <person name="Cho C.H."/>
            <person name="Lee Y.M."/>
            <person name="Park S.I."/>
            <person name="Yang J.H."/>
            <person name="West J.A."/>
            <person name="Bhattacharya D."/>
            <person name="Yoon H.S."/>
        </authorList>
    </citation>
    <scope>NUCLEOTIDE SEQUENCE [LARGE SCALE GENOMIC DNA]</scope>
    <source>
        <strain evidence="9 10">CCMP1338</strain>
        <tissue evidence="9">Whole cell</tissue>
    </source>
</reference>
<dbReference type="PANTHER" id="PTHR11208:SF45">
    <property type="entry name" value="SPLICING FACTOR 1"/>
    <property type="match status" value="1"/>
</dbReference>
<dbReference type="InterPro" id="IPR036612">
    <property type="entry name" value="KH_dom_type_1_sf"/>
</dbReference>